<evidence type="ECO:0000313" key="11">
    <source>
        <dbReference type="RefSeq" id="XP_017028567.1"/>
    </source>
</evidence>
<evidence type="ECO:0000256" key="5">
    <source>
        <dbReference type="ARBA" id="ARBA00022825"/>
    </source>
</evidence>
<keyword evidence="5" id="KW-0720">Serine protease</keyword>
<gene>
    <name evidence="11" type="primary">LOC108078930</name>
</gene>
<accession>A0A6P4IHZ5</accession>
<dbReference type="Gene3D" id="2.40.10.10">
    <property type="entry name" value="Trypsin-like serine proteases"/>
    <property type="match status" value="2"/>
</dbReference>
<dbReference type="InterPro" id="IPR001254">
    <property type="entry name" value="Trypsin_dom"/>
</dbReference>
<reference evidence="11" key="1">
    <citation type="submission" date="2025-08" db="UniProtKB">
        <authorList>
            <consortium name="RefSeq"/>
        </authorList>
    </citation>
    <scope>IDENTIFICATION</scope>
    <source>
        <strain evidence="11">14028-0561.14</strain>
        <tissue evidence="11">Whole fly</tissue>
    </source>
</reference>
<dbReference type="InterPro" id="IPR050430">
    <property type="entry name" value="Peptidase_S1"/>
</dbReference>
<keyword evidence="10" id="KW-1185">Reference proteome</keyword>
<dbReference type="SMART" id="SM00020">
    <property type="entry name" value="Tryp_SPc"/>
    <property type="match status" value="1"/>
</dbReference>
<feature type="chain" id="PRO_5027582737" evidence="8">
    <location>
        <begin position="18"/>
        <end position="250"/>
    </location>
</feature>
<evidence type="ECO:0000256" key="8">
    <source>
        <dbReference type="SAM" id="SignalP"/>
    </source>
</evidence>
<dbReference type="GeneID" id="108078930"/>
<evidence type="ECO:0000256" key="4">
    <source>
        <dbReference type="ARBA" id="ARBA00022801"/>
    </source>
</evidence>
<dbReference type="PRINTS" id="PR00722">
    <property type="entry name" value="CHYMOTRYPSIN"/>
</dbReference>
<dbReference type="GO" id="GO:0006508">
    <property type="term" value="P:proteolysis"/>
    <property type="evidence" value="ECO:0007669"/>
    <property type="project" value="UniProtKB-KW"/>
</dbReference>
<dbReference type="InterPro" id="IPR009003">
    <property type="entry name" value="Peptidase_S1_PA"/>
</dbReference>
<proteinExistence type="inferred from homology"/>
<dbReference type="PROSITE" id="PS50240">
    <property type="entry name" value="TRYPSIN_DOM"/>
    <property type="match status" value="1"/>
</dbReference>
<evidence type="ECO:0000256" key="7">
    <source>
        <dbReference type="ARBA" id="ARBA00023157"/>
    </source>
</evidence>
<keyword evidence="4" id="KW-0378">Hydrolase</keyword>
<evidence type="ECO:0000256" key="6">
    <source>
        <dbReference type="ARBA" id="ARBA00023145"/>
    </source>
</evidence>
<evidence type="ECO:0000256" key="3">
    <source>
        <dbReference type="ARBA" id="ARBA00022729"/>
    </source>
</evidence>
<dbReference type="SUPFAM" id="SSF50494">
    <property type="entry name" value="Trypsin-like serine proteases"/>
    <property type="match status" value="1"/>
</dbReference>
<protein>
    <submittedName>
        <fullName evidence="11">Serine protease 1</fullName>
    </submittedName>
</protein>
<keyword evidence="2 11" id="KW-0645">Protease</keyword>
<feature type="domain" description="Peptidase S1" evidence="9">
    <location>
        <begin position="27"/>
        <end position="247"/>
    </location>
</feature>
<dbReference type="AlphaFoldDB" id="A0A6P4IHZ5"/>
<dbReference type="GO" id="GO:0004252">
    <property type="term" value="F:serine-type endopeptidase activity"/>
    <property type="evidence" value="ECO:0007669"/>
    <property type="project" value="InterPro"/>
</dbReference>
<dbReference type="Pfam" id="PF00089">
    <property type="entry name" value="Trypsin"/>
    <property type="match status" value="1"/>
</dbReference>
<name>A0A6P4IHZ5_DROKI</name>
<evidence type="ECO:0000313" key="10">
    <source>
        <dbReference type="Proteomes" id="UP001652661"/>
    </source>
</evidence>
<sequence>MKLLTLIFTLAVASANAAKEDEPVDIITNGSPAYDGQAPYVVGMAFHQSNLWCSGTIIADTWILTSAQCLTASSGVTIYFGATKLSEAQFVVSVGASQYVTGSEHLALVRIPRVGFSNRVKSVALPSLRDSSQSYENRWASVCGYGVTTYTNGLSDWLQCVDQQIMSNNECVSFYGSSTVSNQILCTRTPEGRSPCFGDAGSPLVTKQGSTLVGISAFVASNGCTLGLPAGFARVTVQLDWIRRNTGISY</sequence>
<organism evidence="10 11">
    <name type="scientific">Drosophila kikkawai</name>
    <name type="common">Fruit fly</name>
    <dbReference type="NCBI Taxonomy" id="30033"/>
    <lineage>
        <taxon>Eukaryota</taxon>
        <taxon>Metazoa</taxon>
        <taxon>Ecdysozoa</taxon>
        <taxon>Arthropoda</taxon>
        <taxon>Hexapoda</taxon>
        <taxon>Insecta</taxon>
        <taxon>Pterygota</taxon>
        <taxon>Neoptera</taxon>
        <taxon>Endopterygota</taxon>
        <taxon>Diptera</taxon>
        <taxon>Brachycera</taxon>
        <taxon>Muscomorpha</taxon>
        <taxon>Ephydroidea</taxon>
        <taxon>Drosophilidae</taxon>
        <taxon>Drosophila</taxon>
        <taxon>Sophophora</taxon>
    </lineage>
</organism>
<keyword evidence="3 8" id="KW-0732">Signal</keyword>
<dbReference type="OrthoDB" id="5565075at2759"/>
<dbReference type="PANTHER" id="PTHR24276:SF98">
    <property type="entry name" value="FI18310P1-RELATED"/>
    <property type="match status" value="1"/>
</dbReference>
<keyword evidence="6" id="KW-0865">Zymogen</keyword>
<dbReference type="InterPro" id="IPR043504">
    <property type="entry name" value="Peptidase_S1_PA_chymotrypsin"/>
</dbReference>
<evidence type="ECO:0000256" key="2">
    <source>
        <dbReference type="ARBA" id="ARBA00022670"/>
    </source>
</evidence>
<dbReference type="PANTHER" id="PTHR24276">
    <property type="entry name" value="POLYSERASE-RELATED"/>
    <property type="match status" value="1"/>
</dbReference>
<dbReference type="RefSeq" id="XP_017028567.1">
    <property type="nucleotide sequence ID" value="XM_017173078.3"/>
</dbReference>
<dbReference type="CDD" id="cd00190">
    <property type="entry name" value="Tryp_SPc"/>
    <property type="match status" value="1"/>
</dbReference>
<dbReference type="Proteomes" id="UP001652661">
    <property type="component" value="Chromosome 3L"/>
</dbReference>
<evidence type="ECO:0000259" key="9">
    <source>
        <dbReference type="PROSITE" id="PS50240"/>
    </source>
</evidence>
<keyword evidence="7" id="KW-1015">Disulfide bond</keyword>
<dbReference type="InterPro" id="IPR001314">
    <property type="entry name" value="Peptidase_S1A"/>
</dbReference>
<evidence type="ECO:0000256" key="1">
    <source>
        <dbReference type="ARBA" id="ARBA00007664"/>
    </source>
</evidence>
<feature type="signal peptide" evidence="8">
    <location>
        <begin position="1"/>
        <end position="17"/>
    </location>
</feature>
<comment type="similarity">
    <text evidence="1">Belongs to the peptidase S1 family.</text>
</comment>
<dbReference type="FunFam" id="2.40.10.10:FF:000025">
    <property type="entry name" value="serine proteases 1/2"/>
    <property type="match status" value="1"/>
</dbReference>